<evidence type="ECO:0000313" key="4">
    <source>
        <dbReference type="Proteomes" id="UP000751190"/>
    </source>
</evidence>
<protein>
    <submittedName>
        <fullName evidence="2">Uncharacterized protein</fullName>
    </submittedName>
</protein>
<reference evidence="2" key="1">
    <citation type="submission" date="2021-01" db="EMBL/GenBank/DDBJ databases">
        <authorList>
            <person name="Corre E."/>
            <person name="Pelletier E."/>
            <person name="Niang G."/>
            <person name="Scheremetjew M."/>
            <person name="Finn R."/>
            <person name="Kale V."/>
            <person name="Holt S."/>
            <person name="Cochrane G."/>
            <person name="Meng A."/>
            <person name="Brown T."/>
            <person name="Cohen L."/>
        </authorList>
    </citation>
    <scope>NUCLEOTIDE SEQUENCE</scope>
    <source>
        <strain evidence="2">RCC1537</strain>
    </source>
</reference>
<dbReference type="EMBL" id="JAGTXO010000003">
    <property type="protein sequence ID" value="KAG8468826.1"/>
    <property type="molecule type" value="Genomic_DNA"/>
</dbReference>
<keyword evidence="1" id="KW-1133">Transmembrane helix</keyword>
<sequence length="200" mass="21450">MSALLAVLPLLCSGETCETRAGCASCLSGADADGVSPCKWCYSSRRCARNDAPSSDLCPIYATHPAVCACEPSVQGECHTCVSKLDCVWIEEGTMNMTSKLPGAFSVARARSWDGVCWSGSMFAGPTRVMDVVAPSVGYKVVTTRQATAWYWGQCALKNHSFAWTLLLLLVATFAMGLAFRAMTVSNEERRAPEPGAIQF</sequence>
<keyword evidence="1" id="KW-0812">Transmembrane</keyword>
<dbReference type="EMBL" id="HBEB01008198">
    <property type="protein sequence ID" value="CAD8270977.1"/>
    <property type="molecule type" value="Transcribed_RNA"/>
</dbReference>
<evidence type="ECO:0000313" key="2">
    <source>
        <dbReference type="EMBL" id="CAD8270977.1"/>
    </source>
</evidence>
<proteinExistence type="predicted"/>
<dbReference type="Proteomes" id="UP000751190">
    <property type="component" value="Unassembled WGS sequence"/>
</dbReference>
<evidence type="ECO:0000256" key="1">
    <source>
        <dbReference type="SAM" id="Phobius"/>
    </source>
</evidence>
<dbReference type="OrthoDB" id="10426063at2759"/>
<feature type="transmembrane region" description="Helical" evidence="1">
    <location>
        <begin position="162"/>
        <end position="180"/>
    </location>
</feature>
<name>A0A7R9YJY6_DIALT</name>
<evidence type="ECO:0000313" key="3">
    <source>
        <dbReference type="EMBL" id="KAG8468826.1"/>
    </source>
</evidence>
<keyword evidence="4" id="KW-1185">Reference proteome</keyword>
<keyword evidence="1" id="KW-0472">Membrane</keyword>
<accession>A0A7R9YJY6</accession>
<dbReference type="OMA" id="CETRAGC"/>
<reference evidence="3" key="2">
    <citation type="submission" date="2021-05" db="EMBL/GenBank/DDBJ databases">
        <title>The genome of the haptophyte Pavlova lutheri (Diacronema luteri, Pavlovales) - a model for lipid biosynthesis in eukaryotic algae.</title>
        <authorList>
            <person name="Hulatt C.J."/>
            <person name="Posewitz M.C."/>
        </authorList>
    </citation>
    <scope>NUCLEOTIDE SEQUENCE</scope>
    <source>
        <strain evidence="3">NIVA-4/92</strain>
    </source>
</reference>
<dbReference type="AlphaFoldDB" id="A0A7R9YJY6"/>
<organism evidence="2">
    <name type="scientific">Diacronema lutheri</name>
    <name type="common">Unicellular marine alga</name>
    <name type="synonym">Monochrysis lutheri</name>
    <dbReference type="NCBI Taxonomy" id="2081491"/>
    <lineage>
        <taxon>Eukaryota</taxon>
        <taxon>Haptista</taxon>
        <taxon>Haptophyta</taxon>
        <taxon>Pavlovophyceae</taxon>
        <taxon>Pavlovales</taxon>
        <taxon>Pavlovaceae</taxon>
        <taxon>Diacronema</taxon>
    </lineage>
</organism>
<gene>
    <name evidence="3" type="ORF">KFE25_007344</name>
    <name evidence="2" type="ORF">PLUT1463_LOCUS5291</name>
</gene>